<dbReference type="STRING" id="37927.SA2016_3924"/>
<evidence type="ECO:0000313" key="1">
    <source>
        <dbReference type="EMBL" id="AMM34578.1"/>
    </source>
</evidence>
<dbReference type="KEGG" id="satk:SA2016_3924"/>
<organism evidence="1 2">
    <name type="scientific">Sinomonas atrocyanea</name>
    <dbReference type="NCBI Taxonomy" id="37927"/>
    <lineage>
        <taxon>Bacteria</taxon>
        <taxon>Bacillati</taxon>
        <taxon>Actinomycetota</taxon>
        <taxon>Actinomycetes</taxon>
        <taxon>Micrococcales</taxon>
        <taxon>Micrococcaceae</taxon>
        <taxon>Sinomonas</taxon>
    </lineage>
</organism>
<proteinExistence type="predicted"/>
<evidence type="ECO:0000313" key="2">
    <source>
        <dbReference type="Proteomes" id="UP000070134"/>
    </source>
</evidence>
<dbReference type="Proteomes" id="UP000070134">
    <property type="component" value="Chromosome"/>
</dbReference>
<dbReference type="RefSeq" id="WP_066501421.1">
    <property type="nucleotide sequence ID" value="NZ_BJMO01000006.1"/>
</dbReference>
<dbReference type="OrthoDB" id="3215089at2"/>
<reference evidence="1 2" key="1">
    <citation type="submission" date="2016-02" db="EMBL/GenBank/DDBJ databases">
        <title>Complete genome of Sinomonas atrocyanea KCTC 3377.</title>
        <authorList>
            <person name="Kim K.M."/>
        </authorList>
    </citation>
    <scope>NUCLEOTIDE SEQUENCE [LARGE SCALE GENOMIC DNA]</scope>
    <source>
        <strain evidence="1 2">KCTC 3377</strain>
    </source>
</reference>
<dbReference type="AlphaFoldDB" id="A0A127A510"/>
<keyword evidence="2" id="KW-1185">Reference proteome</keyword>
<gene>
    <name evidence="1" type="ORF">SA2016_3924</name>
</gene>
<accession>A0A127A510</accession>
<protein>
    <recommendedName>
        <fullName evidence="3">ABM domain-containing protein</fullName>
    </recommendedName>
</protein>
<dbReference type="EMBL" id="CP014518">
    <property type="protein sequence ID" value="AMM34578.1"/>
    <property type="molecule type" value="Genomic_DNA"/>
</dbReference>
<evidence type="ECO:0008006" key="3">
    <source>
        <dbReference type="Google" id="ProtNLM"/>
    </source>
</evidence>
<sequence length="101" mass="11165">MSVIVTVKVPGDTGVFTKSLEDRAEEYRKIAESAKEHGALHHRFGVGNGYILIDDEWESAQEFESFFSDPQLRDFMGTVGADLTAAPQITVGERIDSPDSF</sequence>
<name>A0A127A510_9MICC</name>